<feature type="transmembrane region" description="Helical" evidence="8">
    <location>
        <begin position="76"/>
        <end position="99"/>
    </location>
</feature>
<evidence type="ECO:0000256" key="2">
    <source>
        <dbReference type="ARBA" id="ARBA00022475"/>
    </source>
</evidence>
<evidence type="ECO:0000313" key="10">
    <source>
        <dbReference type="EMBL" id="UWM54979.1"/>
    </source>
</evidence>
<evidence type="ECO:0000256" key="3">
    <source>
        <dbReference type="ARBA" id="ARBA00022692"/>
    </source>
</evidence>
<feature type="transmembrane region" description="Helical" evidence="8">
    <location>
        <begin position="414"/>
        <end position="437"/>
    </location>
</feature>
<protein>
    <submittedName>
        <fullName evidence="10">Cation:proton antiporter</fullName>
    </submittedName>
</protein>
<dbReference type="GeneID" id="74941069"/>
<feature type="transmembrane region" description="Helical" evidence="8">
    <location>
        <begin position="304"/>
        <end position="328"/>
    </location>
</feature>
<dbReference type="RefSeq" id="WP_260594031.1">
    <property type="nucleotide sequence ID" value="NZ_CP104003.1"/>
</dbReference>
<feature type="transmembrane region" description="Helical" evidence="8">
    <location>
        <begin position="501"/>
        <end position="522"/>
    </location>
</feature>
<feature type="transmembrane region" description="Helical" evidence="8">
    <location>
        <begin position="164"/>
        <end position="189"/>
    </location>
</feature>
<reference evidence="10" key="1">
    <citation type="submission" date="2022-09" db="EMBL/GenBank/DDBJ databases">
        <title>Diverse halophilic archaea isolated from saline environments.</title>
        <authorList>
            <person name="Cui H.-L."/>
        </authorList>
    </citation>
    <scope>NUCLEOTIDE SEQUENCE</scope>
    <source>
        <strain evidence="10">ZS-35-S2</strain>
    </source>
</reference>
<dbReference type="PANTHER" id="PTHR42682">
    <property type="entry name" value="HYDROGENASE-4 COMPONENT F"/>
    <property type="match status" value="1"/>
</dbReference>
<proteinExistence type="predicted"/>
<organism evidence="10 11">
    <name type="scientific">Salinirubellus salinus</name>
    <dbReference type="NCBI Taxonomy" id="1364945"/>
    <lineage>
        <taxon>Archaea</taxon>
        <taxon>Methanobacteriati</taxon>
        <taxon>Methanobacteriota</taxon>
        <taxon>Stenosarchaea group</taxon>
        <taxon>Halobacteria</taxon>
        <taxon>Halobacteriales</taxon>
        <taxon>Natronomonadaceae</taxon>
        <taxon>Salinirubellus</taxon>
    </lineage>
</organism>
<feature type="transmembrane region" description="Helical" evidence="8">
    <location>
        <begin position="111"/>
        <end position="129"/>
    </location>
</feature>
<feature type="transmembrane region" description="Helical" evidence="8">
    <location>
        <begin position="242"/>
        <end position="266"/>
    </location>
</feature>
<keyword evidence="3 8" id="KW-0812">Transmembrane</keyword>
<accession>A0A9E7UBR5</accession>
<feature type="domain" description="NADH:quinone oxidoreductase/Mrp antiporter transmembrane" evidence="9">
    <location>
        <begin position="128"/>
        <end position="421"/>
    </location>
</feature>
<feature type="transmembrane region" description="Helical" evidence="8">
    <location>
        <begin position="35"/>
        <end position="52"/>
    </location>
</feature>
<keyword evidence="5" id="KW-0560">Oxidoreductase</keyword>
<dbReference type="Pfam" id="PF00361">
    <property type="entry name" value="Proton_antipo_M"/>
    <property type="match status" value="1"/>
</dbReference>
<feature type="transmembrane region" description="Helical" evidence="8">
    <location>
        <begin position="374"/>
        <end position="394"/>
    </location>
</feature>
<dbReference type="EMBL" id="CP104003">
    <property type="protein sequence ID" value="UWM54979.1"/>
    <property type="molecule type" value="Genomic_DNA"/>
</dbReference>
<keyword evidence="6 8" id="KW-0472">Membrane</keyword>
<feature type="transmembrane region" description="Helical" evidence="8">
    <location>
        <begin position="272"/>
        <end position="292"/>
    </location>
</feature>
<evidence type="ECO:0000256" key="8">
    <source>
        <dbReference type="SAM" id="Phobius"/>
    </source>
</evidence>
<dbReference type="GO" id="GO:0005886">
    <property type="term" value="C:plasma membrane"/>
    <property type="evidence" value="ECO:0007669"/>
    <property type="project" value="UniProtKB-SubCell"/>
</dbReference>
<keyword evidence="11" id="KW-1185">Reference proteome</keyword>
<dbReference type="AlphaFoldDB" id="A0A9E7UBR5"/>
<feature type="transmembrane region" description="Helical" evidence="8">
    <location>
        <begin position="209"/>
        <end position="230"/>
    </location>
</feature>
<keyword evidence="4 8" id="KW-1133">Transmembrane helix</keyword>
<feature type="region of interest" description="Disordered" evidence="7">
    <location>
        <begin position="455"/>
        <end position="485"/>
    </location>
</feature>
<evidence type="ECO:0000256" key="1">
    <source>
        <dbReference type="ARBA" id="ARBA00004651"/>
    </source>
</evidence>
<keyword evidence="2" id="KW-1003">Cell membrane</keyword>
<evidence type="ECO:0000259" key="9">
    <source>
        <dbReference type="Pfam" id="PF00361"/>
    </source>
</evidence>
<comment type="subcellular location">
    <subcellularLocation>
        <location evidence="1">Cell membrane</location>
        <topology evidence="1">Multi-pass membrane protein</topology>
    </subcellularLocation>
</comment>
<sequence length="541" mass="55639">MSDVVSLVPLLAVLVPALALPLILASGARPNLREAWTLLAGLGTLAVVAWLVRAPETHVTPLASFAGFDLALRADAAGLLFALLASTLWVATSVYSIGYMRGLREHDQTRYFAAFAASIAATMGVALAADLLTLFVFYELLTLATYPLVVHAGSEEARAAGRTYLAYTLGGGVLAFGGILLVGTVAGTLGFVPGGIAGLTSDPTLGRAAFALLAVGFGVKAAVVPLHAWLPTAMVAPTPVSGLLHAVAVVKSGVFALTRSVLYVFGPEQAEALGMALPLAVAAAVTMVFAALVGLRQDNLKAGLAYSTISQLSYIVLGVALLTPLAMFGALLHVVAHAFMKITLFFGAGLIYVETGEKYVSDVAGIGKRLPLTMVAFAVTAAGLVGFPLIAGFVSKFHLVLGAAESVHPAFVAAFLVAGVLKLLYFWPIVYAAFFGVRDRSTPASRHAFAPPHAAPDGGVAQVPPPAPEQVDPSRNGGGDSSADVAAETTGWERLPLGREAAAALLVPVLFTAAMAVAFGVVPTAMPFWDLATTAVAEVFG</sequence>
<evidence type="ECO:0000256" key="4">
    <source>
        <dbReference type="ARBA" id="ARBA00022989"/>
    </source>
</evidence>
<dbReference type="PRINTS" id="PR01434">
    <property type="entry name" value="NADHDHGNASE5"/>
</dbReference>
<evidence type="ECO:0000313" key="11">
    <source>
        <dbReference type="Proteomes" id="UP001057580"/>
    </source>
</evidence>
<dbReference type="InterPro" id="IPR052175">
    <property type="entry name" value="ComplexI-like_HydComp"/>
</dbReference>
<name>A0A9E7UBR5_9EURY</name>
<dbReference type="Proteomes" id="UP001057580">
    <property type="component" value="Chromosome"/>
</dbReference>
<gene>
    <name evidence="10" type="ORF">N0B31_01565</name>
</gene>
<evidence type="ECO:0000256" key="5">
    <source>
        <dbReference type="ARBA" id="ARBA00023002"/>
    </source>
</evidence>
<feature type="transmembrane region" description="Helical" evidence="8">
    <location>
        <begin position="6"/>
        <end position="28"/>
    </location>
</feature>
<dbReference type="PANTHER" id="PTHR42682:SF4">
    <property type="entry name" value="NADH-UBIQUINONE_PLASTOQUINONE"/>
    <property type="match status" value="1"/>
</dbReference>
<evidence type="ECO:0000256" key="6">
    <source>
        <dbReference type="ARBA" id="ARBA00023136"/>
    </source>
</evidence>
<evidence type="ECO:0000256" key="7">
    <source>
        <dbReference type="SAM" id="MobiDB-lite"/>
    </source>
</evidence>
<dbReference type="KEGG" id="ssai:N0B31_01565"/>
<dbReference type="GO" id="GO:0016491">
    <property type="term" value="F:oxidoreductase activity"/>
    <property type="evidence" value="ECO:0007669"/>
    <property type="project" value="UniProtKB-KW"/>
</dbReference>
<dbReference type="InterPro" id="IPR001750">
    <property type="entry name" value="ND/Mrp_TM"/>
</dbReference>